<dbReference type="SUPFAM" id="SSF53335">
    <property type="entry name" value="S-adenosyl-L-methionine-dependent methyltransferases"/>
    <property type="match status" value="1"/>
</dbReference>
<accession>A0ABY6MUT0</accession>
<dbReference type="InterPro" id="IPR006342">
    <property type="entry name" value="FkbM_mtfrase"/>
</dbReference>
<dbReference type="GO" id="GO:0008168">
    <property type="term" value="F:methyltransferase activity"/>
    <property type="evidence" value="ECO:0007669"/>
    <property type="project" value="UniProtKB-KW"/>
</dbReference>
<reference evidence="2" key="1">
    <citation type="submission" date="2022-10" db="EMBL/GenBank/DDBJ databases">
        <title>Complete genome sequence of Schlegelella aquatica LMG 23380.</title>
        <authorList>
            <person name="Musilova J."/>
            <person name="Kourilova X."/>
            <person name="Bezdicek M."/>
            <person name="Hermankova K."/>
            <person name="Obruca S."/>
            <person name="Sedlar K."/>
        </authorList>
    </citation>
    <scope>NUCLEOTIDE SEQUENCE</scope>
    <source>
        <strain evidence="2">LMG 23380</strain>
    </source>
</reference>
<dbReference type="InterPro" id="IPR023214">
    <property type="entry name" value="HAD_sf"/>
</dbReference>
<dbReference type="Gene3D" id="3.40.50.1000">
    <property type="entry name" value="HAD superfamily/HAD-like"/>
    <property type="match status" value="1"/>
</dbReference>
<evidence type="ECO:0000259" key="1">
    <source>
        <dbReference type="Pfam" id="PF05050"/>
    </source>
</evidence>
<proteinExistence type="predicted"/>
<name>A0ABY6MUT0_9BURK</name>
<evidence type="ECO:0000313" key="2">
    <source>
        <dbReference type="EMBL" id="UZD55749.1"/>
    </source>
</evidence>
<sequence length="743" mass="82787">MKLENPWIAAKCREHDVSPNRLPTFLQEQYGQLGEDLILEATLKSYFARQGLPLTSVRYLEVGANHPIQTSNTYLFQHKWGGRGVLVEANPALVPDLQRVRPTDQVLHYAVVPPGYPEKVSINIATNSELSSIDAQHVRSFGAIGQVERTVEVSTVTLDELLQHCFPEGLHLLSIDIEGLDLEVIRASVLPRRPVFIVTEPSRHYHHDAERGFAEAMRAKGYIELARTDYNLIFGDAAALERGMGHTPPAAARRGVRTFDIFDTLIARHCIRPEPLFVELERRSGIAGLAQARFDAERRVEQGEYELSDIYAELARALDLSPEQAQEIASMELQLELENVVPVRDQLDLVDGDSVLVTDMYLPEDAIRLLLEKAGLRLDVPIVRTSHGKRTGRVWQEFDRAGWRAVHLGDNHHSDVQTAARHGARATLTSLAQPTPVEKHLYANGFPKFAQALRSARLMTSARDMPDWLLRLQTQLNLPVLVAASAMLLVHMAQGGGTQALFASRDGRHLKMAFDALRTAAGRAEPVSRYWYTSRVARTSGDPLYLEYCRRLFEASPVIVDLCGTGSSIAKLFADLRLGSEDRPLVYLCEFVEDDQQESALRKAYGLREDDALQVMSLLSTRSFVNNEVLELLNATPEGMVRGVTQVAGRIVPLRDDWEFDAEAAQWVRAQSRYVTQFTGHLEATACPAVLEEISTQGAQLLSALHDAAALLRADTETLFARMLAAHRSNEVTVLQELAGGRR</sequence>
<evidence type="ECO:0000313" key="3">
    <source>
        <dbReference type="Proteomes" id="UP001163266"/>
    </source>
</evidence>
<dbReference type="GO" id="GO:0032259">
    <property type="term" value="P:methylation"/>
    <property type="evidence" value="ECO:0007669"/>
    <property type="project" value="UniProtKB-KW"/>
</dbReference>
<keyword evidence="2" id="KW-0489">Methyltransferase</keyword>
<dbReference type="RefSeq" id="WP_264893503.1">
    <property type="nucleotide sequence ID" value="NZ_CP110257.1"/>
</dbReference>
<gene>
    <name evidence="2" type="ORF">OMP39_03995</name>
</gene>
<dbReference type="EMBL" id="CP110257">
    <property type="protein sequence ID" value="UZD55749.1"/>
    <property type="molecule type" value="Genomic_DNA"/>
</dbReference>
<keyword evidence="3" id="KW-1185">Reference proteome</keyword>
<dbReference type="Gene3D" id="1.10.150.400">
    <property type="match status" value="1"/>
</dbReference>
<dbReference type="NCBIfam" id="TIGR01444">
    <property type="entry name" value="fkbM_fam"/>
    <property type="match status" value="1"/>
</dbReference>
<dbReference type="Pfam" id="PF05050">
    <property type="entry name" value="Methyltransf_21"/>
    <property type="match status" value="1"/>
</dbReference>
<organism evidence="2 3">
    <name type="scientific">Caldimonas aquatica</name>
    <dbReference type="NCBI Taxonomy" id="376175"/>
    <lineage>
        <taxon>Bacteria</taxon>
        <taxon>Pseudomonadati</taxon>
        <taxon>Pseudomonadota</taxon>
        <taxon>Betaproteobacteria</taxon>
        <taxon>Burkholderiales</taxon>
        <taxon>Sphaerotilaceae</taxon>
        <taxon>Caldimonas</taxon>
    </lineage>
</organism>
<keyword evidence="2" id="KW-0808">Transferase</keyword>
<dbReference type="Gene3D" id="3.40.50.150">
    <property type="entry name" value="Vaccinia Virus protein VP39"/>
    <property type="match status" value="1"/>
</dbReference>
<dbReference type="Proteomes" id="UP001163266">
    <property type="component" value="Chromosome"/>
</dbReference>
<protein>
    <submittedName>
        <fullName evidence="2">FkbM family methyltransferase</fullName>
    </submittedName>
</protein>
<feature type="domain" description="Methyltransferase FkbM" evidence="1">
    <location>
        <begin position="61"/>
        <end position="203"/>
    </location>
</feature>
<dbReference type="InterPro" id="IPR029063">
    <property type="entry name" value="SAM-dependent_MTases_sf"/>
</dbReference>